<keyword evidence="4 13" id="KW-0732">Signal</keyword>
<evidence type="ECO:0000256" key="5">
    <source>
        <dbReference type="ARBA" id="ARBA00022737"/>
    </source>
</evidence>
<reference evidence="16 17" key="1">
    <citation type="submission" date="2011-10" db="EMBL/GenBank/DDBJ databases">
        <authorList>
            <person name="Genoscope - CEA"/>
        </authorList>
    </citation>
    <scope>NUCLEOTIDE SEQUENCE [LARGE SCALE GENOMIC DNA]</scope>
    <source>
        <strain evidence="16 17">RCC 1105</strain>
    </source>
</reference>
<dbReference type="OrthoDB" id="10045365at2759"/>
<evidence type="ECO:0000256" key="2">
    <source>
        <dbReference type="ARBA" id="ARBA00022536"/>
    </source>
</evidence>
<dbReference type="GeneID" id="19016032"/>
<evidence type="ECO:0000259" key="14">
    <source>
        <dbReference type="Pfam" id="PF02225"/>
    </source>
</evidence>
<evidence type="ECO:0000256" key="9">
    <source>
        <dbReference type="ARBA" id="ARBA00023180"/>
    </source>
</evidence>
<dbReference type="EMBL" id="FO082275">
    <property type="protein sequence ID" value="CCO15943.1"/>
    <property type="molecule type" value="Genomic_DNA"/>
</dbReference>
<proteinExistence type="predicted"/>
<feature type="transmembrane region" description="Helical" evidence="12">
    <location>
        <begin position="488"/>
        <end position="507"/>
    </location>
</feature>
<dbReference type="AlphaFoldDB" id="K8F359"/>
<evidence type="ECO:0000256" key="6">
    <source>
        <dbReference type="ARBA" id="ARBA00022837"/>
    </source>
</evidence>
<dbReference type="InterPro" id="IPR003137">
    <property type="entry name" value="PA_domain"/>
</dbReference>
<accession>K8F359</accession>
<feature type="domain" description="PA" evidence="14">
    <location>
        <begin position="68"/>
        <end position="160"/>
    </location>
</feature>
<keyword evidence="17" id="KW-1185">Reference proteome</keyword>
<organism evidence="16 17">
    <name type="scientific">Bathycoccus prasinos</name>
    <dbReference type="NCBI Taxonomy" id="41875"/>
    <lineage>
        <taxon>Eukaryota</taxon>
        <taxon>Viridiplantae</taxon>
        <taxon>Chlorophyta</taxon>
        <taxon>Mamiellophyceae</taxon>
        <taxon>Mamiellales</taxon>
        <taxon>Bathycoccaceae</taxon>
        <taxon>Bathycoccus</taxon>
    </lineage>
</organism>
<dbReference type="SUPFAM" id="SSF52025">
    <property type="entry name" value="PA domain"/>
    <property type="match status" value="1"/>
</dbReference>
<dbReference type="KEGG" id="bpg:Bathy04g00060"/>
<keyword evidence="5" id="KW-0677">Repeat</keyword>
<feature type="domain" description="Vacuolar sorting receptor thioredoxin-like" evidence="15">
    <location>
        <begin position="188"/>
        <end position="398"/>
    </location>
</feature>
<evidence type="ECO:0000259" key="15">
    <source>
        <dbReference type="Pfam" id="PF25011"/>
    </source>
</evidence>
<comment type="subcellular location">
    <subcellularLocation>
        <location evidence="10">Endomembrane system</location>
        <topology evidence="10">Single-pass membrane protein</topology>
    </subcellularLocation>
    <subcellularLocation>
        <location evidence="1">Membrane</location>
        <topology evidence="1">Single-pass type I membrane protein</topology>
    </subcellularLocation>
</comment>
<evidence type="ECO:0000256" key="10">
    <source>
        <dbReference type="ARBA" id="ARBA00037847"/>
    </source>
</evidence>
<evidence type="ECO:0000256" key="3">
    <source>
        <dbReference type="ARBA" id="ARBA00022692"/>
    </source>
</evidence>
<keyword evidence="6" id="KW-0106">Calcium</keyword>
<dbReference type="InterPro" id="IPR056858">
    <property type="entry name" value="VSR_TRX"/>
</dbReference>
<dbReference type="Pfam" id="PF02225">
    <property type="entry name" value="PA"/>
    <property type="match status" value="1"/>
</dbReference>
<dbReference type="GO" id="GO:0016020">
    <property type="term" value="C:membrane"/>
    <property type="evidence" value="ECO:0007669"/>
    <property type="project" value="UniProtKB-SubCell"/>
</dbReference>
<dbReference type="eggNOG" id="ENOG502QSX2">
    <property type="taxonomic scope" value="Eukaryota"/>
</dbReference>
<evidence type="ECO:0000256" key="12">
    <source>
        <dbReference type="SAM" id="Phobius"/>
    </source>
</evidence>
<keyword evidence="7 12" id="KW-1133">Transmembrane helix</keyword>
<evidence type="ECO:0000256" key="1">
    <source>
        <dbReference type="ARBA" id="ARBA00004479"/>
    </source>
</evidence>
<dbReference type="Pfam" id="PF25011">
    <property type="entry name" value="VSR_TRX"/>
    <property type="match status" value="1"/>
</dbReference>
<keyword evidence="3 12" id="KW-0812">Transmembrane</keyword>
<keyword evidence="2" id="KW-0245">EGF-like domain</keyword>
<feature type="region of interest" description="Disordered" evidence="11">
    <location>
        <begin position="533"/>
        <end position="584"/>
    </location>
</feature>
<evidence type="ECO:0000256" key="13">
    <source>
        <dbReference type="SAM" id="SignalP"/>
    </source>
</evidence>
<dbReference type="InterPro" id="IPR046450">
    <property type="entry name" value="PA_dom_sf"/>
</dbReference>
<evidence type="ECO:0000313" key="17">
    <source>
        <dbReference type="Proteomes" id="UP000198341"/>
    </source>
</evidence>
<feature type="signal peptide" evidence="13">
    <location>
        <begin position="1"/>
        <end position="19"/>
    </location>
</feature>
<keyword evidence="9" id="KW-0325">Glycoprotein</keyword>
<evidence type="ECO:0000313" key="16">
    <source>
        <dbReference type="EMBL" id="CCO15943.1"/>
    </source>
</evidence>
<dbReference type="Proteomes" id="UP000198341">
    <property type="component" value="Chromosome 4"/>
</dbReference>
<dbReference type="Gene3D" id="3.50.30.30">
    <property type="match status" value="1"/>
</dbReference>
<evidence type="ECO:0000256" key="7">
    <source>
        <dbReference type="ARBA" id="ARBA00022989"/>
    </source>
</evidence>
<protein>
    <submittedName>
        <fullName evidence="16">Uncharacterized protein</fullName>
    </submittedName>
</protein>
<evidence type="ECO:0000256" key="4">
    <source>
        <dbReference type="ARBA" id="ARBA00022729"/>
    </source>
</evidence>
<keyword evidence="8 12" id="KW-0472">Membrane</keyword>
<sequence length="584" mass="64231">MKTPLVVVLLFFLFFSLKAERVESGFHVERASFTVSLPSKLKGKYDMAIANFGVPLYGATLVGSFKYPKTDQDGCAEFDANAFNTNSSYGANIMLLNRGECPFTTKAFFAQKAGAEAVIIVDNIAEDLITMDAADDAESQEYVKNISVPVALITESVGEKFEEELSAGNAVIATLNWTDVLPHPDSRVEYEIWTELTDSCGAKCDAQVGFLNDWAPIAKELETKNYTQFTPHYLTWSCPEGYEDSDVCLSECINHGRYCIPDPDDDLYSGYSGADVVVSNLRALCAFKAANDSQIPTKWWDYITEFQSSCKMSTGLFNSYDCAETSMKRAGLDTSSWKNCIGDIDANSENAMMEEQIIAQSPPSESTRSSVRILPTVVINDVQYRGKLARGEVLKAICAGFPNDLKPEMCSDSGLINDKCAQGADGWNTCLSDPNKSGETTCSTTSAFPYYECICPKGLHSEFSDSLNTWSCVSVQQTARSVGKTSTVLASVFFSLLVLVTCLFLFYRWKMKQVMNQEIRGILSQYMPLDDDEMEEEEDTARLNAGNDSSSIRLGRSGSPTAMFGVENGRGGGFNTSRGEFDHL</sequence>
<evidence type="ECO:0000256" key="11">
    <source>
        <dbReference type="SAM" id="MobiDB-lite"/>
    </source>
</evidence>
<dbReference type="PANTHER" id="PTHR22702">
    <property type="entry name" value="PROTEASE-ASSOCIATED DOMAIN-CONTAINING PROTEIN"/>
    <property type="match status" value="1"/>
</dbReference>
<dbReference type="RefSeq" id="XP_007513418.1">
    <property type="nucleotide sequence ID" value="XM_007513356.1"/>
</dbReference>
<gene>
    <name evidence="16" type="ORF">Bathy04g00060</name>
</gene>
<dbReference type="PANTHER" id="PTHR22702:SF1">
    <property type="entry name" value="PROTEASE-ASSOCIATED DOMAIN-CONTAINING PROTEIN 1"/>
    <property type="match status" value="1"/>
</dbReference>
<dbReference type="GO" id="GO:0012505">
    <property type="term" value="C:endomembrane system"/>
    <property type="evidence" value="ECO:0007669"/>
    <property type="project" value="UniProtKB-SubCell"/>
</dbReference>
<feature type="chain" id="PRO_5003917512" evidence="13">
    <location>
        <begin position="20"/>
        <end position="584"/>
    </location>
</feature>
<evidence type="ECO:0000256" key="8">
    <source>
        <dbReference type="ARBA" id="ARBA00023136"/>
    </source>
</evidence>
<name>K8F359_9CHLO</name>